<sequence>MSTINIAGFVTTNVDSKSITDCFLSALSEMLAKMLHTEIEFVTLELQCNVVMMKAGSSFPMLNLRLFHNSNKVDIDTKHEYAKQIAEWLAKQIGIPENRVLVLFLDTRYCNAA</sequence>
<dbReference type="Pfam" id="PF01187">
    <property type="entry name" value="MIF"/>
    <property type="match status" value="1"/>
</dbReference>
<evidence type="ECO:0000256" key="4">
    <source>
        <dbReference type="ARBA" id="ARBA00022525"/>
    </source>
</evidence>
<dbReference type="GO" id="GO:0005615">
    <property type="term" value="C:extracellular space"/>
    <property type="evidence" value="ECO:0007669"/>
    <property type="project" value="UniProtKB-KW"/>
</dbReference>
<evidence type="ECO:0000256" key="9">
    <source>
        <dbReference type="ARBA" id="ARBA00039086"/>
    </source>
</evidence>
<accession>A0A0B6ZUF7</accession>
<dbReference type="InterPro" id="IPR001398">
    <property type="entry name" value="Macrophage_inhib_fac"/>
</dbReference>
<dbReference type="GO" id="GO:0005125">
    <property type="term" value="F:cytokine activity"/>
    <property type="evidence" value="ECO:0007669"/>
    <property type="project" value="UniProtKB-KW"/>
</dbReference>
<evidence type="ECO:0000256" key="1">
    <source>
        <dbReference type="ARBA" id="ARBA00004613"/>
    </source>
</evidence>
<organism evidence="14">
    <name type="scientific">Arion vulgaris</name>
    <dbReference type="NCBI Taxonomy" id="1028688"/>
    <lineage>
        <taxon>Eukaryota</taxon>
        <taxon>Metazoa</taxon>
        <taxon>Spiralia</taxon>
        <taxon>Lophotrochozoa</taxon>
        <taxon>Mollusca</taxon>
        <taxon>Gastropoda</taxon>
        <taxon>Heterobranchia</taxon>
        <taxon>Euthyneura</taxon>
        <taxon>Panpulmonata</taxon>
        <taxon>Eupulmonata</taxon>
        <taxon>Stylommatophora</taxon>
        <taxon>Helicina</taxon>
        <taxon>Arionoidea</taxon>
        <taxon>Arionidae</taxon>
        <taxon>Arion</taxon>
    </lineage>
</organism>
<keyword evidence="4" id="KW-0964">Secreted</keyword>
<dbReference type="PANTHER" id="PTHR11954">
    <property type="entry name" value="D-DOPACHROME DECARBOXYLASE"/>
    <property type="match status" value="1"/>
</dbReference>
<keyword evidence="5" id="KW-0413">Isomerase</keyword>
<comment type="catalytic activity">
    <reaction evidence="7">
        <text>L-dopachrome = 5,6-dihydroxyindole-2-carboxylate</text>
        <dbReference type="Rhea" id="RHEA:13041"/>
        <dbReference type="ChEBI" id="CHEBI:16875"/>
        <dbReference type="ChEBI" id="CHEBI:57509"/>
        <dbReference type="EC" id="5.3.3.12"/>
    </reaction>
</comment>
<comment type="catalytic activity">
    <reaction evidence="6">
        <text>3-phenylpyruvate = enol-phenylpyruvate</text>
        <dbReference type="Rhea" id="RHEA:17097"/>
        <dbReference type="ChEBI" id="CHEBI:16815"/>
        <dbReference type="ChEBI" id="CHEBI:18005"/>
        <dbReference type="EC" id="5.3.2.1"/>
    </reaction>
</comment>
<comment type="subcellular location">
    <subcellularLocation>
        <location evidence="1">Secreted</location>
    </subcellularLocation>
</comment>
<dbReference type="SUPFAM" id="SSF55331">
    <property type="entry name" value="Tautomerase/MIF"/>
    <property type="match status" value="1"/>
</dbReference>
<evidence type="ECO:0000256" key="6">
    <source>
        <dbReference type="ARBA" id="ARBA00036735"/>
    </source>
</evidence>
<evidence type="ECO:0000256" key="2">
    <source>
        <dbReference type="ARBA" id="ARBA00005851"/>
    </source>
</evidence>
<dbReference type="EC" id="5.3.3.12" evidence="8"/>
<dbReference type="GO" id="GO:0050178">
    <property type="term" value="F:phenylpyruvate tautomerase activity"/>
    <property type="evidence" value="ECO:0007669"/>
    <property type="project" value="UniProtKB-EC"/>
</dbReference>
<dbReference type="EMBL" id="HACG01024525">
    <property type="protein sequence ID" value="CEK71390.1"/>
    <property type="molecule type" value="Transcribed_RNA"/>
</dbReference>
<dbReference type="EC" id="5.3.2.1" evidence="9"/>
<dbReference type="Gene3D" id="3.30.429.10">
    <property type="entry name" value="Macrophage Migration Inhibitory Factor"/>
    <property type="match status" value="1"/>
</dbReference>
<evidence type="ECO:0000256" key="11">
    <source>
        <dbReference type="ARBA" id="ARBA00041912"/>
    </source>
</evidence>
<dbReference type="EMBL" id="HACG01024524">
    <property type="protein sequence ID" value="CEK71389.1"/>
    <property type="molecule type" value="Transcribed_RNA"/>
</dbReference>
<proteinExistence type="inferred from homology"/>
<dbReference type="GO" id="GO:0004167">
    <property type="term" value="F:dopachrome isomerase activity"/>
    <property type="evidence" value="ECO:0007669"/>
    <property type="project" value="UniProtKB-EC"/>
</dbReference>
<dbReference type="PANTHER" id="PTHR11954:SF6">
    <property type="entry name" value="MACROPHAGE MIGRATION INHIBITORY FACTOR"/>
    <property type="match status" value="1"/>
</dbReference>
<evidence type="ECO:0000256" key="3">
    <source>
        <dbReference type="ARBA" id="ARBA00022514"/>
    </source>
</evidence>
<keyword evidence="3" id="KW-0202">Cytokine</keyword>
<dbReference type="AlphaFoldDB" id="A0A0B6ZUF7"/>
<protein>
    <recommendedName>
        <fullName evidence="12">L-dopachrome isomerase</fullName>
        <ecNumber evidence="9">5.3.2.1</ecNumber>
        <ecNumber evidence="8">5.3.3.12</ecNumber>
    </recommendedName>
    <alternativeName>
        <fullName evidence="10">L-dopachrome tautomerase</fullName>
    </alternativeName>
    <alternativeName>
        <fullName evidence="11">Phenylpyruvate tautomerase</fullName>
    </alternativeName>
</protein>
<evidence type="ECO:0000256" key="12">
    <source>
        <dbReference type="ARBA" id="ARBA00042730"/>
    </source>
</evidence>
<evidence type="ECO:0000256" key="10">
    <source>
        <dbReference type="ARBA" id="ARBA00041631"/>
    </source>
</evidence>
<evidence type="ECO:0000313" key="13">
    <source>
        <dbReference type="EMBL" id="CEK71389.1"/>
    </source>
</evidence>
<name>A0A0B6ZUF7_9EUPU</name>
<evidence type="ECO:0000256" key="7">
    <source>
        <dbReference type="ARBA" id="ARBA00036823"/>
    </source>
</evidence>
<evidence type="ECO:0000256" key="8">
    <source>
        <dbReference type="ARBA" id="ARBA00038932"/>
    </source>
</evidence>
<evidence type="ECO:0000313" key="14">
    <source>
        <dbReference type="EMBL" id="CEK71390.1"/>
    </source>
</evidence>
<comment type="similarity">
    <text evidence="2">Belongs to the MIF family.</text>
</comment>
<gene>
    <name evidence="14" type="primary">ORF78175</name>
    <name evidence="13" type="synonym">ORF78173</name>
</gene>
<evidence type="ECO:0000256" key="5">
    <source>
        <dbReference type="ARBA" id="ARBA00023235"/>
    </source>
</evidence>
<reference evidence="14" key="1">
    <citation type="submission" date="2014-12" db="EMBL/GenBank/DDBJ databases">
        <title>Insight into the proteome of Arion vulgaris.</title>
        <authorList>
            <person name="Aradska J."/>
            <person name="Bulat T."/>
            <person name="Smidak R."/>
            <person name="Sarate P."/>
            <person name="Gangsoo J."/>
            <person name="Sialana F."/>
            <person name="Bilban M."/>
            <person name="Lubec G."/>
        </authorList>
    </citation>
    <scope>NUCLEOTIDE SEQUENCE</scope>
    <source>
        <tissue evidence="14">Skin</tissue>
    </source>
</reference>
<dbReference type="InterPro" id="IPR014347">
    <property type="entry name" value="Tautomerase/MIF_sf"/>
</dbReference>